<evidence type="ECO:0000256" key="3">
    <source>
        <dbReference type="ARBA" id="ARBA00023136"/>
    </source>
</evidence>
<evidence type="ECO:0000313" key="7">
    <source>
        <dbReference type="Proteomes" id="UP000327493"/>
    </source>
</evidence>
<dbReference type="Gene3D" id="2.60.40.10">
    <property type="entry name" value="Immunoglobulins"/>
    <property type="match status" value="2"/>
</dbReference>
<keyword evidence="5" id="KW-0812">Transmembrane</keyword>
<keyword evidence="5" id="KW-1133">Transmembrane helix</keyword>
<reference evidence="6 7" key="1">
    <citation type="submission" date="2019-08" db="EMBL/GenBank/DDBJ databases">
        <title>A chromosome-level genome assembly, high-density linkage maps, and genome scans reveal the genomic architecture of hybrid incompatibilities underlying speciation via character displacement in darters (Percidae: Etheostominae).</title>
        <authorList>
            <person name="Moran R.L."/>
            <person name="Catchen J.M."/>
            <person name="Fuller R.C."/>
        </authorList>
    </citation>
    <scope>NUCLEOTIDE SEQUENCE [LARGE SCALE GENOMIC DNA]</scope>
    <source>
        <strain evidence="6">EspeVRDwgs_2016</strain>
        <tissue evidence="6">Muscle</tissue>
    </source>
</reference>
<evidence type="ECO:0000256" key="2">
    <source>
        <dbReference type="ARBA" id="ARBA00022729"/>
    </source>
</evidence>
<evidence type="ECO:0000256" key="4">
    <source>
        <dbReference type="ARBA" id="ARBA00023180"/>
    </source>
</evidence>
<keyword evidence="2" id="KW-0732">Signal</keyword>
<dbReference type="PANTHER" id="PTHR12080:SF125">
    <property type="entry name" value="CD48 ANTIGEN-LIKE"/>
    <property type="match status" value="1"/>
</dbReference>
<sequence>MFVLVPNRSSEMSPSLPSIILAGCLCVLLAVASADSVIPLYKKVGDDVVVKPGPISVAITNIMWKHGPNIAVLWDGKELDYFVRSKLNITSGEMTITGLTSNYTGLYTPEINGMAMNATRLIVISSVPKPTVGKSCGADKTSCILTCEGDTTGAEPFTYRWKSDSDVTGSSKEQLITKDNSSSIEEFSCELENPVSQMSSDPIANPFFESDEPKREPNIPKGLVVFMVLLFVVLLVVGIHRCKAARDAVSNGSAAQEKGQKDGSAPEFAAMGLSSVGAACSLAPPPPQG</sequence>
<keyword evidence="7" id="KW-1185">Reference proteome</keyword>
<feature type="transmembrane region" description="Helical" evidence="5">
    <location>
        <begin position="222"/>
        <end position="239"/>
    </location>
</feature>
<evidence type="ECO:0000256" key="5">
    <source>
        <dbReference type="SAM" id="Phobius"/>
    </source>
</evidence>
<dbReference type="InterPro" id="IPR015631">
    <property type="entry name" value="CD2/SLAM_rcpt"/>
</dbReference>
<name>A0A5J5CD93_9PERO</name>
<dbReference type="Proteomes" id="UP000327493">
    <property type="component" value="Chromosome 24"/>
</dbReference>
<dbReference type="InterPro" id="IPR013783">
    <property type="entry name" value="Ig-like_fold"/>
</dbReference>
<accession>A0A5J5CD93</accession>
<evidence type="ECO:0008006" key="8">
    <source>
        <dbReference type="Google" id="ProtNLM"/>
    </source>
</evidence>
<dbReference type="AlphaFoldDB" id="A0A5J5CD93"/>
<keyword evidence="3 5" id="KW-0472">Membrane</keyword>
<protein>
    <recommendedName>
        <fullName evidence="8">Ig-like domain-containing protein</fullName>
    </recommendedName>
</protein>
<comment type="caution">
    <text evidence="6">The sequence shown here is derived from an EMBL/GenBank/DDBJ whole genome shotgun (WGS) entry which is preliminary data.</text>
</comment>
<organism evidence="6 7">
    <name type="scientific">Etheostoma spectabile</name>
    <name type="common">orangethroat darter</name>
    <dbReference type="NCBI Taxonomy" id="54343"/>
    <lineage>
        <taxon>Eukaryota</taxon>
        <taxon>Metazoa</taxon>
        <taxon>Chordata</taxon>
        <taxon>Craniata</taxon>
        <taxon>Vertebrata</taxon>
        <taxon>Euteleostomi</taxon>
        <taxon>Actinopterygii</taxon>
        <taxon>Neopterygii</taxon>
        <taxon>Teleostei</taxon>
        <taxon>Neoteleostei</taxon>
        <taxon>Acanthomorphata</taxon>
        <taxon>Eupercaria</taxon>
        <taxon>Perciformes</taxon>
        <taxon>Percoidei</taxon>
        <taxon>Percidae</taxon>
        <taxon>Etheostomatinae</taxon>
        <taxon>Etheostoma</taxon>
    </lineage>
</organism>
<evidence type="ECO:0000256" key="1">
    <source>
        <dbReference type="ARBA" id="ARBA00004370"/>
    </source>
</evidence>
<evidence type="ECO:0000313" key="6">
    <source>
        <dbReference type="EMBL" id="KAA8579762.1"/>
    </source>
</evidence>
<dbReference type="GO" id="GO:0016020">
    <property type="term" value="C:membrane"/>
    <property type="evidence" value="ECO:0007669"/>
    <property type="project" value="UniProtKB-SubCell"/>
</dbReference>
<gene>
    <name evidence="6" type="ORF">FQN60_006855</name>
</gene>
<proteinExistence type="predicted"/>
<dbReference type="EMBL" id="VOFY01000024">
    <property type="protein sequence ID" value="KAA8579762.1"/>
    <property type="molecule type" value="Genomic_DNA"/>
</dbReference>
<comment type="subcellular location">
    <subcellularLocation>
        <location evidence="1">Membrane</location>
    </subcellularLocation>
</comment>
<keyword evidence="4" id="KW-0325">Glycoprotein</keyword>
<dbReference type="PANTHER" id="PTHR12080">
    <property type="entry name" value="SIGNALING LYMPHOCYTIC ACTIVATION MOLECULE"/>
    <property type="match status" value="1"/>
</dbReference>